<protein>
    <submittedName>
        <fullName evidence="1">Uncharacterized protein</fullName>
    </submittedName>
</protein>
<organism evidence="1 2">
    <name type="scientific">Amblyomma americanum</name>
    <name type="common">Lone star tick</name>
    <dbReference type="NCBI Taxonomy" id="6943"/>
    <lineage>
        <taxon>Eukaryota</taxon>
        <taxon>Metazoa</taxon>
        <taxon>Ecdysozoa</taxon>
        <taxon>Arthropoda</taxon>
        <taxon>Chelicerata</taxon>
        <taxon>Arachnida</taxon>
        <taxon>Acari</taxon>
        <taxon>Parasitiformes</taxon>
        <taxon>Ixodida</taxon>
        <taxon>Ixodoidea</taxon>
        <taxon>Ixodidae</taxon>
        <taxon>Amblyomminae</taxon>
        <taxon>Amblyomma</taxon>
    </lineage>
</organism>
<dbReference type="AlphaFoldDB" id="A0AAQ4F541"/>
<sequence>MSLYQAHPGSCDLAGLAGKGALGMFSAVLTTLRTTSHVYENAVSYPTINGESTFQY</sequence>
<evidence type="ECO:0000313" key="2">
    <source>
        <dbReference type="Proteomes" id="UP001321473"/>
    </source>
</evidence>
<name>A0AAQ4F541_AMBAM</name>
<evidence type="ECO:0000313" key="1">
    <source>
        <dbReference type="EMBL" id="KAK8782250.1"/>
    </source>
</evidence>
<feature type="non-terminal residue" evidence="1">
    <location>
        <position position="56"/>
    </location>
</feature>
<proteinExistence type="predicted"/>
<reference evidence="1 2" key="1">
    <citation type="journal article" date="2023" name="Arcadia Sci">
        <title>De novo assembly of a long-read Amblyomma americanum tick genome.</title>
        <authorList>
            <person name="Chou S."/>
            <person name="Poskanzer K.E."/>
            <person name="Rollins M."/>
            <person name="Thuy-Boun P.S."/>
        </authorList>
    </citation>
    <scope>NUCLEOTIDE SEQUENCE [LARGE SCALE GENOMIC DNA]</scope>
    <source>
        <strain evidence="1">F_SG_1</strain>
        <tissue evidence="1">Salivary glands</tissue>
    </source>
</reference>
<gene>
    <name evidence="1" type="ORF">V5799_016409</name>
</gene>
<dbReference type="EMBL" id="JARKHS020006889">
    <property type="protein sequence ID" value="KAK8782250.1"/>
    <property type="molecule type" value="Genomic_DNA"/>
</dbReference>
<comment type="caution">
    <text evidence="1">The sequence shown here is derived from an EMBL/GenBank/DDBJ whole genome shotgun (WGS) entry which is preliminary data.</text>
</comment>
<accession>A0AAQ4F541</accession>
<keyword evidence="2" id="KW-1185">Reference proteome</keyword>
<dbReference type="Proteomes" id="UP001321473">
    <property type="component" value="Unassembled WGS sequence"/>
</dbReference>